<evidence type="ECO:0000313" key="11">
    <source>
        <dbReference type="EMBL" id="AGZ40602.1"/>
    </source>
</evidence>
<evidence type="ECO:0000256" key="9">
    <source>
        <dbReference type="SAM" id="SignalP"/>
    </source>
</evidence>
<dbReference type="InterPro" id="IPR003661">
    <property type="entry name" value="HisK_dim/P_dom"/>
</dbReference>
<feature type="chain" id="PRO_5004665787" description="Sensor-like histidine kinase SenX3" evidence="9">
    <location>
        <begin position="30"/>
        <end position="572"/>
    </location>
</feature>
<dbReference type="PANTHER" id="PTHR42878:SF15">
    <property type="entry name" value="BACTERIOPHYTOCHROME"/>
    <property type="match status" value="1"/>
</dbReference>
<feature type="signal peptide" evidence="9">
    <location>
        <begin position="1"/>
        <end position="29"/>
    </location>
</feature>
<dbReference type="InterPro" id="IPR050351">
    <property type="entry name" value="BphY/WalK/GraS-like"/>
</dbReference>
<dbReference type="GO" id="GO:0007234">
    <property type="term" value="P:osmosensory signaling via phosphorelay pathway"/>
    <property type="evidence" value="ECO:0007669"/>
    <property type="project" value="TreeGrafter"/>
</dbReference>
<dbReference type="PROSITE" id="PS51318">
    <property type="entry name" value="TAT"/>
    <property type="match status" value="1"/>
</dbReference>
<dbReference type="GO" id="GO:0000156">
    <property type="term" value="F:phosphorelay response regulator activity"/>
    <property type="evidence" value="ECO:0007669"/>
    <property type="project" value="TreeGrafter"/>
</dbReference>
<dbReference type="SUPFAM" id="SSF55874">
    <property type="entry name" value="ATPase domain of HSP90 chaperone/DNA topoisomerase II/histidine kinase"/>
    <property type="match status" value="1"/>
</dbReference>
<dbReference type="OrthoDB" id="3281061at2"/>
<proteinExistence type="predicted"/>
<dbReference type="SUPFAM" id="SSF47384">
    <property type="entry name" value="Homodimeric domain of signal transducing histidine kinase"/>
    <property type="match status" value="1"/>
</dbReference>
<keyword evidence="7" id="KW-0902">Two-component regulatory system</keyword>
<comment type="catalytic activity">
    <reaction evidence="1">
        <text>ATP + protein L-histidine = ADP + protein N-phospho-L-histidine.</text>
        <dbReference type="EC" id="2.7.13.3"/>
    </reaction>
</comment>
<evidence type="ECO:0000256" key="7">
    <source>
        <dbReference type="ARBA" id="ARBA00023012"/>
    </source>
</evidence>
<dbReference type="Gene3D" id="1.10.287.130">
    <property type="match status" value="1"/>
</dbReference>
<keyword evidence="6 11" id="KW-0418">Kinase</keyword>
<dbReference type="PROSITE" id="PS50109">
    <property type="entry name" value="HIS_KIN"/>
    <property type="match status" value="1"/>
</dbReference>
<evidence type="ECO:0000256" key="4">
    <source>
        <dbReference type="ARBA" id="ARBA00022553"/>
    </source>
</evidence>
<evidence type="ECO:0000256" key="8">
    <source>
        <dbReference type="ARBA" id="ARBA00039401"/>
    </source>
</evidence>
<gene>
    <name evidence="11" type="ORF">AFR_11565</name>
</gene>
<dbReference type="GO" id="GO:0000155">
    <property type="term" value="F:phosphorelay sensor kinase activity"/>
    <property type="evidence" value="ECO:0007669"/>
    <property type="project" value="InterPro"/>
</dbReference>
<protein>
    <recommendedName>
        <fullName evidence="8">Sensor-like histidine kinase SenX3</fullName>
        <ecNumber evidence="3">2.7.13.3</ecNumber>
    </recommendedName>
</protein>
<dbReference type="KEGG" id="afs:AFR_11565"/>
<dbReference type="Proteomes" id="UP000017746">
    <property type="component" value="Chromosome"/>
</dbReference>
<dbReference type="RefSeq" id="WP_023360612.1">
    <property type="nucleotide sequence ID" value="NC_022657.1"/>
</dbReference>
<dbReference type="AlphaFoldDB" id="U5VUY8"/>
<keyword evidence="4" id="KW-0597">Phosphoprotein</keyword>
<dbReference type="InterPro" id="IPR006311">
    <property type="entry name" value="TAT_signal"/>
</dbReference>
<keyword evidence="12" id="KW-1185">Reference proteome</keyword>
<evidence type="ECO:0000313" key="12">
    <source>
        <dbReference type="Proteomes" id="UP000017746"/>
    </source>
</evidence>
<comment type="subcellular location">
    <subcellularLocation>
        <location evidence="2">Cell membrane</location>
    </subcellularLocation>
</comment>
<dbReference type="InterPro" id="IPR005467">
    <property type="entry name" value="His_kinase_dom"/>
</dbReference>
<keyword evidence="5" id="KW-0808">Transferase</keyword>
<dbReference type="eggNOG" id="COG4251">
    <property type="taxonomic scope" value="Bacteria"/>
</dbReference>
<dbReference type="InterPro" id="IPR036097">
    <property type="entry name" value="HisK_dim/P_sf"/>
</dbReference>
<feature type="domain" description="Histidine kinase" evidence="10">
    <location>
        <begin position="343"/>
        <end position="557"/>
    </location>
</feature>
<dbReference type="PANTHER" id="PTHR42878">
    <property type="entry name" value="TWO-COMPONENT HISTIDINE KINASE"/>
    <property type="match status" value="1"/>
</dbReference>
<evidence type="ECO:0000256" key="2">
    <source>
        <dbReference type="ARBA" id="ARBA00004236"/>
    </source>
</evidence>
<evidence type="ECO:0000256" key="3">
    <source>
        <dbReference type="ARBA" id="ARBA00012438"/>
    </source>
</evidence>
<dbReference type="EC" id="2.7.13.3" evidence="3"/>
<dbReference type="InterPro" id="IPR003594">
    <property type="entry name" value="HATPase_dom"/>
</dbReference>
<dbReference type="CDD" id="cd00082">
    <property type="entry name" value="HisKA"/>
    <property type="match status" value="1"/>
</dbReference>
<name>U5VUY8_9ACTN</name>
<dbReference type="Pfam" id="PF00512">
    <property type="entry name" value="HisKA"/>
    <property type="match status" value="1"/>
</dbReference>
<accession>U5VUY8</accession>
<dbReference type="GO" id="GO:0005886">
    <property type="term" value="C:plasma membrane"/>
    <property type="evidence" value="ECO:0007669"/>
    <property type="project" value="UniProtKB-SubCell"/>
</dbReference>
<keyword evidence="9" id="KW-0732">Signal</keyword>
<sequence length="572" mass="59246">MEIRKVISRRGAALAGAVLALGLGTGATAATSLALAEQDASTAALALRTASVRGALDTTFQRYADTMHSLVAAAATEPAARLSPAVARLTGDTLPGAHQVVVVDANRTVLAQHTVDGSNPPPRTTLNPEPSLARGLDLARESGRLVASPAHVLPADLGLPPAHRQPAFELISPVHENGFRGWVVIGVRAPDLLRESLRAAGVTGVATVLTETSGDGVTHEVARWAEGGGPLGESRGTVDVALAGHTWQILVRPTTALVSAGRAAAAPLTLLGSALISVVAAGLLLVADRGRHRAEDHARQAAADSRAEIDRARAAEAVLHERTRTAEAQLREREAELTGFATAAADHLHAPLHTIAGFTELLLEDAGPLDEASRGFLDRIGRSTGRMLALVDDLLAYSSAADAALKLEPVDAGGLALGVVAGRLDHVTGERPSIDVGDLPAVTADAELLGEVLGQLVDNAVRFVRHGTAARVTIGAREHVPGWWRIEVADRGIGVPEEQRTRIFAPFHRAPAAEGFPGTGLGLAVCRRIVDLHGGELGVDPNPGGGSIFWFTVPTTGLTPARGADLFAADLA</sequence>
<dbReference type="Pfam" id="PF02518">
    <property type="entry name" value="HATPase_c"/>
    <property type="match status" value="1"/>
</dbReference>
<dbReference type="Gene3D" id="3.30.565.10">
    <property type="entry name" value="Histidine kinase-like ATPase, C-terminal domain"/>
    <property type="match status" value="1"/>
</dbReference>
<dbReference type="EMBL" id="CP006272">
    <property type="protein sequence ID" value="AGZ40602.1"/>
    <property type="molecule type" value="Genomic_DNA"/>
</dbReference>
<dbReference type="PRINTS" id="PR00344">
    <property type="entry name" value="BCTRLSENSOR"/>
</dbReference>
<organism evidence="11 12">
    <name type="scientific">Actinoplanes friuliensis DSM 7358</name>
    <dbReference type="NCBI Taxonomy" id="1246995"/>
    <lineage>
        <taxon>Bacteria</taxon>
        <taxon>Bacillati</taxon>
        <taxon>Actinomycetota</taxon>
        <taxon>Actinomycetes</taxon>
        <taxon>Micromonosporales</taxon>
        <taxon>Micromonosporaceae</taxon>
        <taxon>Actinoplanes</taxon>
    </lineage>
</organism>
<dbReference type="HOGENOM" id="CLU_029843_0_0_11"/>
<evidence type="ECO:0000259" key="10">
    <source>
        <dbReference type="PROSITE" id="PS50109"/>
    </source>
</evidence>
<evidence type="ECO:0000256" key="6">
    <source>
        <dbReference type="ARBA" id="ARBA00022777"/>
    </source>
</evidence>
<dbReference type="PATRIC" id="fig|1246995.3.peg.2357"/>
<evidence type="ECO:0000256" key="5">
    <source>
        <dbReference type="ARBA" id="ARBA00022679"/>
    </source>
</evidence>
<reference evidence="11 12" key="1">
    <citation type="journal article" date="2014" name="J. Biotechnol.">
        <title>Complete genome sequence of the actinobacterium Actinoplanes friuliensis HAG 010964, producer of the lipopeptide antibiotic friulimycin.</title>
        <authorList>
            <person name="Ruckert C."/>
            <person name="Szczepanowski R."/>
            <person name="Albersmeier A."/>
            <person name="Goesmann A."/>
            <person name="Fischer N."/>
            <person name="Steinkamper A."/>
            <person name="Puhler A."/>
            <person name="Biener R."/>
            <person name="Schwartz D."/>
            <person name="Kalinowski J."/>
        </authorList>
    </citation>
    <scope>NUCLEOTIDE SEQUENCE [LARGE SCALE GENOMIC DNA]</scope>
    <source>
        <strain evidence="11 12">DSM 7358</strain>
    </source>
</reference>
<dbReference type="InterPro" id="IPR036890">
    <property type="entry name" value="HATPase_C_sf"/>
</dbReference>
<dbReference type="InterPro" id="IPR004358">
    <property type="entry name" value="Sig_transdc_His_kin-like_C"/>
</dbReference>
<evidence type="ECO:0000256" key="1">
    <source>
        <dbReference type="ARBA" id="ARBA00000085"/>
    </source>
</evidence>
<dbReference type="SMART" id="SM00387">
    <property type="entry name" value="HATPase_c"/>
    <property type="match status" value="1"/>
</dbReference>
<dbReference type="STRING" id="1246995.AFR_11565"/>
<dbReference type="SMART" id="SM00388">
    <property type="entry name" value="HisKA"/>
    <property type="match status" value="1"/>
</dbReference>
<dbReference type="GO" id="GO:0030295">
    <property type="term" value="F:protein kinase activator activity"/>
    <property type="evidence" value="ECO:0007669"/>
    <property type="project" value="TreeGrafter"/>
</dbReference>